<keyword evidence="4 6" id="KW-0833">Ubl conjugation pathway</keyword>
<dbReference type="GO" id="GO:0006511">
    <property type="term" value="P:ubiquitin-dependent protein catabolic process"/>
    <property type="evidence" value="ECO:0007669"/>
    <property type="project" value="UniProtKB-UniRule"/>
</dbReference>
<evidence type="ECO:0000256" key="5">
    <source>
        <dbReference type="PROSITE-ProRule" id="PRU00175"/>
    </source>
</evidence>
<reference evidence="9 11" key="1">
    <citation type="submission" date="2019-04" db="EMBL/GenBank/DDBJ databases">
        <title>An improved genome assembly and genetic linkage map for asparagus bean, Vigna unguiculata ssp. sesquipedialis.</title>
        <authorList>
            <person name="Xia Q."/>
            <person name="Zhang R."/>
            <person name="Dong Y."/>
        </authorList>
    </citation>
    <scope>NUCLEOTIDE SEQUENCE [LARGE SCALE GENOMIC DNA]</scope>
    <source>
        <tissue evidence="9">Leaf</tissue>
    </source>
</reference>
<dbReference type="GO" id="GO:0008270">
    <property type="term" value="F:zinc ion binding"/>
    <property type="evidence" value="ECO:0007669"/>
    <property type="project" value="UniProtKB-KW"/>
</dbReference>
<evidence type="ECO:0000256" key="7">
    <source>
        <dbReference type="SAM" id="MobiDB-lite"/>
    </source>
</evidence>
<keyword evidence="3 6" id="KW-0808">Transferase</keyword>
<dbReference type="SMART" id="SM00184">
    <property type="entry name" value="RING"/>
    <property type="match status" value="1"/>
</dbReference>
<evidence type="ECO:0000313" key="9">
    <source>
        <dbReference type="EMBL" id="QCE03441.1"/>
    </source>
</evidence>
<dbReference type="PROSITE" id="PS50089">
    <property type="entry name" value="ZF_RING_2"/>
    <property type="match status" value="1"/>
</dbReference>
<evidence type="ECO:0000256" key="4">
    <source>
        <dbReference type="ARBA" id="ARBA00022786"/>
    </source>
</evidence>
<comment type="function">
    <text evidence="6">E3 ubiquitin-protein ligase.</text>
</comment>
<keyword evidence="6" id="KW-0479">Metal-binding</keyword>
<protein>
    <recommendedName>
        <fullName evidence="6">E3 ubiquitin-protein ligase RMA</fullName>
        <ecNumber evidence="6">2.3.2.27</ecNumber>
    </recommendedName>
    <alternativeName>
        <fullName evidence="6">Protein RING membrane-anchor</fullName>
    </alternativeName>
    <alternativeName>
        <fullName evidence="6">RING-type E3 ubiquitin transferase RMA</fullName>
    </alternativeName>
</protein>
<keyword evidence="11" id="KW-1185">Reference proteome</keyword>
<name>A0A4D6MS21_VIGUN</name>
<dbReference type="GO" id="GO:0005789">
    <property type="term" value="C:endoplasmic reticulum membrane"/>
    <property type="evidence" value="ECO:0007669"/>
    <property type="project" value="UniProtKB-SubCell"/>
</dbReference>
<dbReference type="InterPro" id="IPR001841">
    <property type="entry name" value="Znf_RING"/>
</dbReference>
<feature type="region of interest" description="Disordered" evidence="7">
    <location>
        <begin position="147"/>
        <end position="169"/>
    </location>
</feature>
<comment type="domain">
    <text evidence="6">The RING-type zinc finger domain is responsible for E3 ligase activity.</text>
</comment>
<dbReference type="GO" id="GO:0061630">
    <property type="term" value="F:ubiquitin protein ligase activity"/>
    <property type="evidence" value="ECO:0007669"/>
    <property type="project" value="UniProtKB-UniRule"/>
</dbReference>
<evidence type="ECO:0000313" key="10">
    <source>
        <dbReference type="EMBL" id="QCE13726.1"/>
    </source>
</evidence>
<dbReference type="EMBL" id="CP039355">
    <property type="protein sequence ID" value="QCE13726.1"/>
    <property type="molecule type" value="Genomic_DNA"/>
</dbReference>
<proteinExistence type="predicted"/>
<dbReference type="InterPro" id="IPR045103">
    <property type="entry name" value="RNF5/RNF185-like"/>
</dbReference>
<dbReference type="Pfam" id="PF14634">
    <property type="entry name" value="zf-RING_5"/>
    <property type="match status" value="1"/>
</dbReference>
<keyword evidence="6" id="KW-0862">Zinc</keyword>
<dbReference type="Proteomes" id="UP000501690">
    <property type="component" value="Linkage Group LG11"/>
</dbReference>
<evidence type="ECO:0000259" key="8">
    <source>
        <dbReference type="PROSITE" id="PS50089"/>
    </source>
</evidence>
<evidence type="ECO:0000256" key="2">
    <source>
        <dbReference type="ARBA" id="ARBA00004906"/>
    </source>
</evidence>
<dbReference type="GO" id="GO:0016567">
    <property type="term" value="P:protein ubiquitination"/>
    <property type="evidence" value="ECO:0007669"/>
    <property type="project" value="UniProtKB-UniPathway"/>
</dbReference>
<dbReference type="InterPro" id="IPR013083">
    <property type="entry name" value="Znf_RING/FYVE/PHD"/>
</dbReference>
<evidence type="ECO:0000256" key="1">
    <source>
        <dbReference type="ARBA" id="ARBA00000900"/>
    </source>
</evidence>
<dbReference type="SUPFAM" id="SSF57850">
    <property type="entry name" value="RING/U-box"/>
    <property type="match status" value="1"/>
</dbReference>
<dbReference type="OrthoDB" id="6270329at2759"/>
<keyword evidence="6" id="KW-0256">Endoplasmic reticulum</keyword>
<evidence type="ECO:0000256" key="3">
    <source>
        <dbReference type="ARBA" id="ARBA00022679"/>
    </source>
</evidence>
<comment type="subcellular location">
    <subcellularLocation>
        <location evidence="6">Endoplasmic reticulum membrane</location>
        <topology evidence="6">Single-pass type IV membrane protein</topology>
    </subcellularLocation>
</comment>
<dbReference type="Gene3D" id="3.30.40.10">
    <property type="entry name" value="Zinc/RING finger domain, C3HC4 (zinc finger)"/>
    <property type="match status" value="1"/>
</dbReference>
<dbReference type="Proteomes" id="UP000501690">
    <property type="component" value="Linkage Group LG8"/>
</dbReference>
<gene>
    <name evidence="10" type="ORF">DEO72_LG11g722</name>
    <name evidence="9" type="ORF">DEO72_LG8g1465</name>
</gene>
<keyword evidence="5 6" id="KW-0863">Zinc-finger</keyword>
<organism evidence="9 11">
    <name type="scientific">Vigna unguiculata</name>
    <name type="common">Cowpea</name>
    <dbReference type="NCBI Taxonomy" id="3917"/>
    <lineage>
        <taxon>Eukaryota</taxon>
        <taxon>Viridiplantae</taxon>
        <taxon>Streptophyta</taxon>
        <taxon>Embryophyta</taxon>
        <taxon>Tracheophyta</taxon>
        <taxon>Spermatophyta</taxon>
        <taxon>Magnoliopsida</taxon>
        <taxon>eudicotyledons</taxon>
        <taxon>Gunneridae</taxon>
        <taxon>Pentapetalae</taxon>
        <taxon>rosids</taxon>
        <taxon>fabids</taxon>
        <taxon>Fabales</taxon>
        <taxon>Fabaceae</taxon>
        <taxon>Papilionoideae</taxon>
        <taxon>50 kb inversion clade</taxon>
        <taxon>NPAAA clade</taxon>
        <taxon>indigoferoid/millettioid clade</taxon>
        <taxon>Phaseoleae</taxon>
        <taxon>Vigna</taxon>
    </lineage>
</organism>
<feature type="domain" description="RING-type" evidence="8">
    <location>
        <begin position="87"/>
        <end position="127"/>
    </location>
</feature>
<dbReference type="Gramene" id="Vigun09g052200.1.v1.2">
    <property type="protein sequence ID" value="Vigun09g052200.1.v1.2"/>
    <property type="gene ID" value="Vigun09g052200.v1.2"/>
</dbReference>
<comment type="pathway">
    <text evidence="2 6">Protein modification; protein ubiquitination.</text>
</comment>
<sequence length="181" mass="20136">MERIRRLLEVVAWRGEQHESDAEVGEGAAVSGDEVEAMQQQKDEERIDEGGKRRMMMKGAKLVGRALEDVERCNRKKVGGRPSFFDCNICLSTAEDPVLTCCGHIFCWPCFYHLPCSYANAKECPACGGEVIETNIIPIYGNANANADSTATHSDDPDLPSSILPPRPPAPRISRFTYHYF</sequence>
<dbReference type="PANTHER" id="PTHR12313">
    <property type="entry name" value="E3 UBIQUITIN-PROTEIN LIGASE RNF5-RELATED"/>
    <property type="match status" value="1"/>
</dbReference>
<dbReference type="EC" id="2.3.2.27" evidence="6"/>
<dbReference type="EMBL" id="CP039352">
    <property type="protein sequence ID" value="QCE03441.1"/>
    <property type="molecule type" value="Genomic_DNA"/>
</dbReference>
<evidence type="ECO:0000256" key="6">
    <source>
        <dbReference type="RuleBase" id="RU369090"/>
    </source>
</evidence>
<dbReference type="UniPathway" id="UPA00143"/>
<dbReference type="AlphaFoldDB" id="A0A4D6MS21"/>
<evidence type="ECO:0000313" key="11">
    <source>
        <dbReference type="Proteomes" id="UP000501690"/>
    </source>
</evidence>
<comment type="catalytic activity">
    <reaction evidence="1 6">
        <text>S-ubiquitinyl-[E2 ubiquitin-conjugating enzyme]-L-cysteine + [acceptor protein]-L-lysine = [E2 ubiquitin-conjugating enzyme]-L-cysteine + N(6)-ubiquitinyl-[acceptor protein]-L-lysine.</text>
        <dbReference type="EC" id="2.3.2.27"/>
    </reaction>
</comment>
<accession>A0A4D6MS21</accession>